<dbReference type="EMBL" id="AQGU01000025">
    <property type="protein sequence ID" value="MBE0359399.1"/>
    <property type="molecule type" value="Genomic_DNA"/>
</dbReference>
<accession>A0ABR9DYG4</accession>
<dbReference type="Proteomes" id="UP000648482">
    <property type="component" value="Unassembled WGS sequence"/>
</dbReference>
<evidence type="ECO:0000313" key="1">
    <source>
        <dbReference type="EMBL" id="MBE0359399.1"/>
    </source>
</evidence>
<protein>
    <submittedName>
        <fullName evidence="1">Uncharacterized protein</fullName>
    </submittedName>
</protein>
<evidence type="ECO:0000313" key="2">
    <source>
        <dbReference type="Proteomes" id="UP000648482"/>
    </source>
</evidence>
<comment type="caution">
    <text evidence="1">The sequence shown here is derived from an EMBL/GenBank/DDBJ whole genome shotgun (WGS) entry which is preliminary data.</text>
</comment>
<dbReference type="RefSeq" id="WP_024608375.1">
    <property type="nucleotide sequence ID" value="NZ_AQGU01000025.1"/>
</dbReference>
<reference evidence="1 2" key="1">
    <citation type="submission" date="2015-06" db="EMBL/GenBank/DDBJ databases">
        <title>Genome sequence of Pseudoalteromonas aliena.</title>
        <authorList>
            <person name="Xie B.-B."/>
            <person name="Rong J.-C."/>
            <person name="Qin Q.-L."/>
            <person name="Zhang Y.-Z."/>
        </authorList>
    </citation>
    <scope>NUCLEOTIDE SEQUENCE [LARGE SCALE GENOMIC DNA]</scope>
    <source>
        <strain evidence="1 2">SW19</strain>
    </source>
</reference>
<gene>
    <name evidence="1" type="ORF">PALI_a0651</name>
</gene>
<organism evidence="1 2">
    <name type="scientific">Pseudoalteromonas aliena SW19</name>
    <dbReference type="NCBI Taxonomy" id="1314866"/>
    <lineage>
        <taxon>Bacteria</taxon>
        <taxon>Pseudomonadati</taxon>
        <taxon>Pseudomonadota</taxon>
        <taxon>Gammaproteobacteria</taxon>
        <taxon>Alteromonadales</taxon>
        <taxon>Pseudoalteromonadaceae</taxon>
        <taxon>Pseudoalteromonas</taxon>
    </lineage>
</organism>
<proteinExistence type="predicted"/>
<name>A0ABR9DYG4_9GAMM</name>
<sequence length="301" mass="35023">MLDPKNSPKDWENYFKDIVRLHYLPANYRDVPDKHIGDFGIECFSLSGHVFQCYLPEQTSDVKKLVEAQRKKINADIKKFTHTNVDELKKLFGQRVMDRWILATSANDSAALAQFCAQKSIEVRELGLSYVSDDFEILVHTEYDYPNEVSHLRKEAYQIAFDFNSASVGDAASWISDNIDFLAKLDLKLPKIEENQDRMLHIKGYIIQKYLDYQNLMDQLKLEWSDIYGSVSNCIQDREDSLIERFIIETDDILPGQVIKDEMLKLHNNIIEEVKSFKGADLEKIKWGVIADWLIRCPLDF</sequence>
<keyword evidence="2" id="KW-1185">Reference proteome</keyword>